<feature type="region of interest" description="Disordered" evidence="1">
    <location>
        <begin position="265"/>
        <end position="350"/>
    </location>
</feature>
<evidence type="ECO:0000313" key="3">
    <source>
        <dbReference type="Proteomes" id="UP001221757"/>
    </source>
</evidence>
<dbReference type="EMBL" id="JARKIE010000437">
    <property type="protein sequence ID" value="KAJ7639924.1"/>
    <property type="molecule type" value="Genomic_DNA"/>
</dbReference>
<organism evidence="2 3">
    <name type="scientific">Mycena rosella</name>
    <name type="common">Pink bonnet</name>
    <name type="synonym">Agaricus rosellus</name>
    <dbReference type="NCBI Taxonomy" id="1033263"/>
    <lineage>
        <taxon>Eukaryota</taxon>
        <taxon>Fungi</taxon>
        <taxon>Dikarya</taxon>
        <taxon>Basidiomycota</taxon>
        <taxon>Agaricomycotina</taxon>
        <taxon>Agaricomycetes</taxon>
        <taxon>Agaricomycetidae</taxon>
        <taxon>Agaricales</taxon>
        <taxon>Marasmiineae</taxon>
        <taxon>Mycenaceae</taxon>
        <taxon>Mycena</taxon>
    </lineage>
</organism>
<protein>
    <submittedName>
        <fullName evidence="2">Uncharacterized protein</fullName>
    </submittedName>
</protein>
<accession>A0AAD7FVF1</accession>
<sequence length="370" mass="42143">MGGVFPMPCDCAVRRHHVVLRPTQWPCHRAVLTEVLPPGNYGWYFDRECIYKGYPRLVRRRLYTFETCLESEAEYFRGEFLVDAIPPAAEANIAVTRDANRCRFTGSEEGTMLAWIIPPSVAWETDDFGHRASFDKTPFPVAANVLTIQSDLRFHLHNNHFTVDVDDGYRILHDAAADHFLRLHCRYSLNLMLLGGDIKEVYPNGVIMGMMEDLGVDYAGNEDRDEKDMAPLDDERWQTELGKAIMEGALEGKIAQRLYEDELSTLDADEDEDSEPPSSGPNSRDEKQEPWPESPPSLDWDSENNMYKAVFTRIEGDQWASSVAEPPSSGPNSHDEKQESPPSLEWDSDNKVNKAVFDWIDTDQQWGHNV</sequence>
<comment type="caution">
    <text evidence="2">The sequence shown here is derived from an EMBL/GenBank/DDBJ whole genome shotgun (WGS) entry which is preliminary data.</text>
</comment>
<reference evidence="2" key="1">
    <citation type="submission" date="2023-03" db="EMBL/GenBank/DDBJ databases">
        <title>Massive genome expansion in bonnet fungi (Mycena s.s.) driven by repeated elements and novel gene families across ecological guilds.</title>
        <authorList>
            <consortium name="Lawrence Berkeley National Laboratory"/>
            <person name="Harder C.B."/>
            <person name="Miyauchi S."/>
            <person name="Viragh M."/>
            <person name="Kuo A."/>
            <person name="Thoen E."/>
            <person name="Andreopoulos B."/>
            <person name="Lu D."/>
            <person name="Skrede I."/>
            <person name="Drula E."/>
            <person name="Henrissat B."/>
            <person name="Morin E."/>
            <person name="Kohler A."/>
            <person name="Barry K."/>
            <person name="LaButti K."/>
            <person name="Morin E."/>
            <person name="Salamov A."/>
            <person name="Lipzen A."/>
            <person name="Mereny Z."/>
            <person name="Hegedus B."/>
            <person name="Baldrian P."/>
            <person name="Stursova M."/>
            <person name="Weitz H."/>
            <person name="Taylor A."/>
            <person name="Grigoriev I.V."/>
            <person name="Nagy L.G."/>
            <person name="Martin F."/>
            <person name="Kauserud H."/>
        </authorList>
    </citation>
    <scope>NUCLEOTIDE SEQUENCE</scope>
    <source>
        <strain evidence="2">CBHHK067</strain>
    </source>
</reference>
<name>A0AAD7FVF1_MYCRO</name>
<feature type="compositionally biased region" description="Acidic residues" evidence="1">
    <location>
        <begin position="265"/>
        <end position="275"/>
    </location>
</feature>
<keyword evidence="3" id="KW-1185">Reference proteome</keyword>
<evidence type="ECO:0000256" key="1">
    <source>
        <dbReference type="SAM" id="MobiDB-lite"/>
    </source>
</evidence>
<gene>
    <name evidence="2" type="ORF">B0H17DRAFT_1339386</name>
</gene>
<dbReference type="AlphaFoldDB" id="A0AAD7FVF1"/>
<proteinExistence type="predicted"/>
<dbReference type="Proteomes" id="UP001221757">
    <property type="component" value="Unassembled WGS sequence"/>
</dbReference>
<evidence type="ECO:0000313" key="2">
    <source>
        <dbReference type="EMBL" id="KAJ7639924.1"/>
    </source>
</evidence>